<organism evidence="2 3">
    <name type="scientific">Aspergillus calidoustus</name>
    <dbReference type="NCBI Taxonomy" id="454130"/>
    <lineage>
        <taxon>Eukaryota</taxon>
        <taxon>Fungi</taxon>
        <taxon>Dikarya</taxon>
        <taxon>Ascomycota</taxon>
        <taxon>Pezizomycotina</taxon>
        <taxon>Eurotiomycetes</taxon>
        <taxon>Eurotiomycetidae</taxon>
        <taxon>Eurotiales</taxon>
        <taxon>Aspergillaceae</taxon>
        <taxon>Aspergillus</taxon>
        <taxon>Aspergillus subgen. Nidulantes</taxon>
    </lineage>
</organism>
<dbReference type="Proteomes" id="UP000054771">
    <property type="component" value="Unassembled WGS sequence"/>
</dbReference>
<reference evidence="3" key="1">
    <citation type="journal article" date="2016" name="Genome Announc.">
        <title>Draft genome sequences of fungus Aspergillus calidoustus.</title>
        <authorList>
            <person name="Horn F."/>
            <person name="Linde J."/>
            <person name="Mattern D.J."/>
            <person name="Walther G."/>
            <person name="Guthke R."/>
            <person name="Scherlach K."/>
            <person name="Martin K."/>
            <person name="Brakhage A.A."/>
            <person name="Petzke L."/>
            <person name="Valiante V."/>
        </authorList>
    </citation>
    <scope>NUCLEOTIDE SEQUENCE [LARGE SCALE GENOMIC DNA]</scope>
    <source>
        <strain evidence="3">SF006504</strain>
    </source>
</reference>
<dbReference type="AlphaFoldDB" id="A0A0U5GCB2"/>
<dbReference type="EMBL" id="CDMC01000014">
    <property type="protein sequence ID" value="CEL09382.1"/>
    <property type="molecule type" value="Genomic_DNA"/>
</dbReference>
<evidence type="ECO:0000313" key="3">
    <source>
        <dbReference type="Proteomes" id="UP000054771"/>
    </source>
</evidence>
<name>A0A0U5GCB2_ASPCI</name>
<feature type="compositionally biased region" description="Polar residues" evidence="1">
    <location>
        <begin position="84"/>
        <end position="102"/>
    </location>
</feature>
<accession>A0A0U5GCB2</accession>
<evidence type="ECO:0000313" key="2">
    <source>
        <dbReference type="EMBL" id="CEL09382.1"/>
    </source>
</evidence>
<feature type="region of interest" description="Disordered" evidence="1">
    <location>
        <begin position="84"/>
        <end position="112"/>
    </location>
</feature>
<keyword evidence="3" id="KW-1185">Reference proteome</keyword>
<gene>
    <name evidence="2" type="ORF">ASPCAL12518</name>
</gene>
<evidence type="ECO:0000256" key="1">
    <source>
        <dbReference type="SAM" id="MobiDB-lite"/>
    </source>
</evidence>
<sequence>MIILTPMLVIMPRPTKRNPRHPTAAAWIPACVSFELRLNAASERRNIVTAGASGSSDRSPGHQVITHCSWHFYAKRGKLRDFDSNISDSPSVPQPFATTSESEYPCLTSPMN</sequence>
<proteinExistence type="predicted"/>
<protein>
    <submittedName>
        <fullName evidence="2">Uncharacterized protein</fullName>
    </submittedName>
</protein>